<organism evidence="1 2">
    <name type="scientific">Dipteronia dyeriana</name>
    <dbReference type="NCBI Taxonomy" id="168575"/>
    <lineage>
        <taxon>Eukaryota</taxon>
        <taxon>Viridiplantae</taxon>
        <taxon>Streptophyta</taxon>
        <taxon>Embryophyta</taxon>
        <taxon>Tracheophyta</taxon>
        <taxon>Spermatophyta</taxon>
        <taxon>Magnoliopsida</taxon>
        <taxon>eudicotyledons</taxon>
        <taxon>Gunneridae</taxon>
        <taxon>Pentapetalae</taxon>
        <taxon>rosids</taxon>
        <taxon>malvids</taxon>
        <taxon>Sapindales</taxon>
        <taxon>Sapindaceae</taxon>
        <taxon>Hippocastanoideae</taxon>
        <taxon>Acereae</taxon>
        <taxon>Dipteronia</taxon>
    </lineage>
</organism>
<reference evidence="1" key="1">
    <citation type="journal article" date="2023" name="Plant J.">
        <title>Genome sequences and population genomics provide insights into the demographic history, inbreeding, and mutation load of two 'living fossil' tree species of Dipteronia.</title>
        <authorList>
            <person name="Feng Y."/>
            <person name="Comes H.P."/>
            <person name="Chen J."/>
            <person name="Zhu S."/>
            <person name="Lu R."/>
            <person name="Zhang X."/>
            <person name="Li P."/>
            <person name="Qiu J."/>
            <person name="Olsen K.M."/>
            <person name="Qiu Y."/>
        </authorList>
    </citation>
    <scope>NUCLEOTIDE SEQUENCE</scope>
    <source>
        <strain evidence="1">KIB01</strain>
    </source>
</reference>
<dbReference type="Proteomes" id="UP001280121">
    <property type="component" value="Unassembled WGS sequence"/>
</dbReference>
<dbReference type="SUPFAM" id="SSF56219">
    <property type="entry name" value="DNase I-like"/>
    <property type="match status" value="1"/>
</dbReference>
<sequence>MPTKKRQGELVTIKKEIGFCNVYAASVESERKMLWNDITKTVNSFQVPWVVGGDFNVVLEASERVGLSCNEGSMRNFNSFLLIANVIDLPLQGMSFTWTNSREQAVWSRLDRYLISPSLLISFPNICQRGLSRSLSDYNPILLREMSQDWGPIPFCFFNSWLDDNSIMKDAMDGWKGCELGAWDGLRAEELRWRQKLRVRWLG</sequence>
<keyword evidence="2" id="KW-1185">Reference proteome</keyword>
<dbReference type="AlphaFoldDB" id="A0AAE0CK67"/>
<accession>A0AAE0CK67</accession>
<dbReference type="PANTHER" id="PTHR33710">
    <property type="entry name" value="BNAC02G09200D PROTEIN"/>
    <property type="match status" value="1"/>
</dbReference>
<name>A0AAE0CK67_9ROSI</name>
<evidence type="ECO:0000313" key="2">
    <source>
        <dbReference type="Proteomes" id="UP001280121"/>
    </source>
</evidence>
<comment type="caution">
    <text evidence="1">The sequence shown here is derived from an EMBL/GenBank/DDBJ whole genome shotgun (WGS) entry which is preliminary data.</text>
</comment>
<evidence type="ECO:0008006" key="3">
    <source>
        <dbReference type="Google" id="ProtNLM"/>
    </source>
</evidence>
<dbReference type="EMBL" id="JANJYI010000004">
    <property type="protein sequence ID" value="KAK2654131.1"/>
    <property type="molecule type" value="Genomic_DNA"/>
</dbReference>
<evidence type="ECO:0000313" key="1">
    <source>
        <dbReference type="EMBL" id="KAK2654131.1"/>
    </source>
</evidence>
<proteinExistence type="predicted"/>
<protein>
    <recommendedName>
        <fullName evidence="3">Endonuclease/exonuclease/phosphatase domain-containing protein</fullName>
    </recommendedName>
</protein>
<gene>
    <name evidence="1" type="ORF">Ddye_013987</name>
</gene>
<dbReference type="Gene3D" id="3.60.10.10">
    <property type="entry name" value="Endonuclease/exonuclease/phosphatase"/>
    <property type="match status" value="1"/>
</dbReference>
<dbReference type="PANTHER" id="PTHR33710:SF64">
    <property type="entry name" value="ENDONUCLEASE_EXONUCLEASE_PHOSPHATASE DOMAIN-CONTAINING PROTEIN"/>
    <property type="match status" value="1"/>
</dbReference>
<dbReference type="InterPro" id="IPR036691">
    <property type="entry name" value="Endo/exonu/phosph_ase_sf"/>
</dbReference>